<proteinExistence type="predicted"/>
<comment type="caution">
    <text evidence="1">The sequence shown here is derived from an EMBL/GenBank/DDBJ whole genome shotgun (WGS) entry which is preliminary data.</text>
</comment>
<dbReference type="AlphaFoldDB" id="A0A0F9K1Z7"/>
<reference evidence="1" key="1">
    <citation type="journal article" date="2015" name="Nature">
        <title>Complex archaea that bridge the gap between prokaryotes and eukaryotes.</title>
        <authorList>
            <person name="Spang A."/>
            <person name="Saw J.H."/>
            <person name="Jorgensen S.L."/>
            <person name="Zaremba-Niedzwiedzka K."/>
            <person name="Martijn J."/>
            <person name="Lind A.E."/>
            <person name="van Eijk R."/>
            <person name="Schleper C."/>
            <person name="Guy L."/>
            <person name="Ettema T.J."/>
        </authorList>
    </citation>
    <scope>NUCLEOTIDE SEQUENCE</scope>
</reference>
<sequence length="64" mass="7426">MSKDGDKVVAFWQYTELTTRNVPYDYRTMSVENTMLPYVAPEDIAKAQCLNNWRCLPDPIVRGN</sequence>
<gene>
    <name evidence="1" type="ORF">LCGC14_1384440</name>
</gene>
<evidence type="ECO:0000313" key="1">
    <source>
        <dbReference type="EMBL" id="KKM76008.1"/>
    </source>
</evidence>
<accession>A0A0F9K1Z7</accession>
<protein>
    <submittedName>
        <fullName evidence="1">Uncharacterized protein</fullName>
    </submittedName>
</protein>
<organism evidence="1">
    <name type="scientific">marine sediment metagenome</name>
    <dbReference type="NCBI Taxonomy" id="412755"/>
    <lineage>
        <taxon>unclassified sequences</taxon>
        <taxon>metagenomes</taxon>
        <taxon>ecological metagenomes</taxon>
    </lineage>
</organism>
<name>A0A0F9K1Z7_9ZZZZ</name>
<dbReference type="EMBL" id="LAZR01008879">
    <property type="protein sequence ID" value="KKM76008.1"/>
    <property type="molecule type" value="Genomic_DNA"/>
</dbReference>